<accession>A0A0K9PH19</accession>
<comment type="caution">
    <text evidence="2">The sequence shown here is derived from an EMBL/GenBank/DDBJ whole genome shotgun (WGS) entry which is preliminary data.</text>
</comment>
<protein>
    <recommendedName>
        <fullName evidence="4">Glycine-rich protein</fullName>
    </recommendedName>
</protein>
<keyword evidence="3" id="KW-1185">Reference proteome</keyword>
<evidence type="ECO:0000256" key="1">
    <source>
        <dbReference type="SAM" id="SignalP"/>
    </source>
</evidence>
<sequence length="108" mass="12375">MAMGYLTRAFALFCLVSFFVTTTANVAVVAKHDAAKMGSRKVLNEKTTDVVVDKVANQGLGDEKYYDGGYPYDHGHHHHYYHHHHHHGYPYHHGCGRRCCDDYECWCC</sequence>
<dbReference type="AlphaFoldDB" id="A0A0K9PH19"/>
<reference evidence="3" key="1">
    <citation type="journal article" date="2016" name="Nature">
        <title>The genome of the seagrass Zostera marina reveals angiosperm adaptation to the sea.</title>
        <authorList>
            <person name="Olsen J.L."/>
            <person name="Rouze P."/>
            <person name="Verhelst B."/>
            <person name="Lin Y.-C."/>
            <person name="Bayer T."/>
            <person name="Collen J."/>
            <person name="Dattolo E."/>
            <person name="De Paoli E."/>
            <person name="Dittami S."/>
            <person name="Maumus F."/>
            <person name="Michel G."/>
            <person name="Kersting A."/>
            <person name="Lauritano C."/>
            <person name="Lohaus R."/>
            <person name="Toepel M."/>
            <person name="Tonon T."/>
            <person name="Vanneste K."/>
            <person name="Amirebrahimi M."/>
            <person name="Brakel J."/>
            <person name="Bostroem C."/>
            <person name="Chovatia M."/>
            <person name="Grimwood J."/>
            <person name="Jenkins J.W."/>
            <person name="Jueterbock A."/>
            <person name="Mraz A."/>
            <person name="Stam W.T."/>
            <person name="Tice H."/>
            <person name="Bornberg-Bauer E."/>
            <person name="Green P.J."/>
            <person name="Pearson G.A."/>
            <person name="Procaccini G."/>
            <person name="Duarte C.M."/>
            <person name="Schmutz J."/>
            <person name="Reusch T.B.H."/>
            <person name="Van de Peer Y."/>
        </authorList>
    </citation>
    <scope>NUCLEOTIDE SEQUENCE [LARGE SCALE GENOMIC DNA]</scope>
    <source>
        <strain evidence="3">cv. Finnish</strain>
    </source>
</reference>
<evidence type="ECO:0008006" key="4">
    <source>
        <dbReference type="Google" id="ProtNLM"/>
    </source>
</evidence>
<gene>
    <name evidence="2" type="ORF">ZOSMA_265G00210</name>
</gene>
<feature type="chain" id="PRO_5005527972" description="Glycine-rich protein" evidence="1">
    <location>
        <begin position="25"/>
        <end position="108"/>
    </location>
</feature>
<feature type="signal peptide" evidence="1">
    <location>
        <begin position="1"/>
        <end position="24"/>
    </location>
</feature>
<evidence type="ECO:0000313" key="2">
    <source>
        <dbReference type="EMBL" id="KMZ67512.1"/>
    </source>
</evidence>
<dbReference type="EMBL" id="LFYR01000903">
    <property type="protein sequence ID" value="KMZ67512.1"/>
    <property type="molecule type" value="Genomic_DNA"/>
</dbReference>
<proteinExistence type="predicted"/>
<organism evidence="2 3">
    <name type="scientific">Zostera marina</name>
    <name type="common">Eelgrass</name>
    <dbReference type="NCBI Taxonomy" id="29655"/>
    <lineage>
        <taxon>Eukaryota</taxon>
        <taxon>Viridiplantae</taxon>
        <taxon>Streptophyta</taxon>
        <taxon>Embryophyta</taxon>
        <taxon>Tracheophyta</taxon>
        <taxon>Spermatophyta</taxon>
        <taxon>Magnoliopsida</taxon>
        <taxon>Liliopsida</taxon>
        <taxon>Zosteraceae</taxon>
        <taxon>Zostera</taxon>
    </lineage>
</organism>
<name>A0A0K9PH19_ZOSMR</name>
<keyword evidence="1" id="KW-0732">Signal</keyword>
<evidence type="ECO:0000313" key="3">
    <source>
        <dbReference type="Proteomes" id="UP000036987"/>
    </source>
</evidence>
<dbReference type="Proteomes" id="UP000036987">
    <property type="component" value="Unassembled WGS sequence"/>
</dbReference>